<dbReference type="STRING" id="702745.SAMN05421818_13414"/>
<dbReference type="RefSeq" id="WP_090410430.1">
    <property type="nucleotide sequence ID" value="NZ_FNDQ01000034.1"/>
</dbReference>
<evidence type="ECO:0008006" key="3">
    <source>
        <dbReference type="Google" id="ProtNLM"/>
    </source>
</evidence>
<gene>
    <name evidence="1" type="ORF">SAMN05421818_13414</name>
</gene>
<dbReference type="AlphaFoldDB" id="A0A1G8GX18"/>
<name>A0A1G8GX18_9FLAO</name>
<keyword evidence="2" id="KW-1185">Reference proteome</keyword>
<accession>A0A1G8GX18</accession>
<dbReference type="Proteomes" id="UP000243588">
    <property type="component" value="Unassembled WGS sequence"/>
</dbReference>
<dbReference type="EMBL" id="FNDQ01000034">
    <property type="protein sequence ID" value="SDH98943.1"/>
    <property type="molecule type" value="Genomic_DNA"/>
</dbReference>
<reference evidence="2" key="1">
    <citation type="submission" date="2016-10" db="EMBL/GenBank/DDBJ databases">
        <authorList>
            <person name="Varghese N."/>
            <person name="Submissions S."/>
        </authorList>
    </citation>
    <scope>NUCLEOTIDE SEQUENCE [LARGE SCALE GENOMIC DNA]</scope>
    <source>
        <strain evidence="2">DSM 23313</strain>
    </source>
</reference>
<proteinExistence type="predicted"/>
<evidence type="ECO:0000313" key="2">
    <source>
        <dbReference type="Proteomes" id="UP000243588"/>
    </source>
</evidence>
<sequence>MNEEEKDNKVKETFSSNKIADKVKISNEFYRDLFFHEDNGNFVVKESMPIEANRIIINILNTLRNKQFQYGVSDDSFQLDLFKKTYLEDDESYAKIVMKSSDISKSRNLELTKKGLQFLVNYKQEWHTVKFFNSKGEVEKKQFYGGLIIDPTIYKGQVSFYINPYWFKKIVALANYNYVLYSLVYSVKSHKQFLFALWLNTLREDGTKVTLEYMNRTWGINYKDLRTLKKGFLDPIKKVLDKSSSFSFNSSVNGNYIGITRYQLRSIGSGAAESSNIASQDDQFKLYKLSYIKKRHNLTKKELEHLEKIFNIDFGAKFLFSSAYKNVVKKYNTARRKDNNKPLITDIPFSELLDDIQEEVISIYSVTKHAQISPKGYPIFNAPL</sequence>
<organism evidence="1 2">
    <name type="scientific">Myroides phaeus</name>
    <dbReference type="NCBI Taxonomy" id="702745"/>
    <lineage>
        <taxon>Bacteria</taxon>
        <taxon>Pseudomonadati</taxon>
        <taxon>Bacteroidota</taxon>
        <taxon>Flavobacteriia</taxon>
        <taxon>Flavobacteriales</taxon>
        <taxon>Flavobacteriaceae</taxon>
        <taxon>Myroides</taxon>
    </lineage>
</organism>
<protein>
    <recommendedName>
        <fullName evidence="3">Initiator Replication protein</fullName>
    </recommendedName>
</protein>
<evidence type="ECO:0000313" key="1">
    <source>
        <dbReference type="EMBL" id="SDH98943.1"/>
    </source>
</evidence>